<evidence type="ECO:0000313" key="2">
    <source>
        <dbReference type="Proteomes" id="UP001194696"/>
    </source>
</evidence>
<reference evidence="1 2" key="1">
    <citation type="journal article" date="2020" name="Fungal Divers.">
        <title>Resolving the Mortierellaceae phylogeny through synthesis of multi-gene phylogenetics and phylogenomics.</title>
        <authorList>
            <person name="Vandepol N."/>
            <person name="Liber J."/>
            <person name="Desiro A."/>
            <person name="Na H."/>
            <person name="Kennedy M."/>
            <person name="Barry K."/>
            <person name="Grigoriev I.V."/>
            <person name="Miller A.N."/>
            <person name="O'Donnell K."/>
            <person name="Stajich J.E."/>
            <person name="Bonito G."/>
        </authorList>
    </citation>
    <scope>NUCLEOTIDE SEQUENCE [LARGE SCALE GENOMIC DNA]</scope>
    <source>
        <strain evidence="1 2">AD045</strain>
    </source>
</reference>
<proteinExistence type="predicted"/>
<sequence>MTKYVYPGKMFKLETSRYLNSVPSIITSLELDGISYGDALLNYMYSAPRLRELKVPYFKIAVNFLVHYVGLGTENIEQQQQVQVTNSSAASASISNSTTPPLSNGQVRRVWACRKLRFLYIGFRSIGEIKTTDPSVSRFIFGYLARVCPHLQDLEIRGFTLLNDQPDYYTPLCLKLEGGFCLLTRLQNLERLQIGAYELQPDLHPWDLDWMVANGRTSIRRAHRRMVADRWRRRYVRSNNDDERALRCLGEKLTWDVGFSSPADGGESSDLLGQQDLEWDQIGLLKDVEAVMQEMDAKNFTCWRELRRLSIYDVNPLGLPVESEIRRLFSGFGPYNIVQVIMDAFR</sequence>
<gene>
    <name evidence="1" type="ORF">BGZ96_005037</name>
</gene>
<name>A0ABQ7K788_9FUNG</name>
<dbReference type="Proteomes" id="UP001194696">
    <property type="component" value="Unassembled WGS sequence"/>
</dbReference>
<organism evidence="1 2">
    <name type="scientific">Linnemannia gamsii</name>
    <dbReference type="NCBI Taxonomy" id="64522"/>
    <lineage>
        <taxon>Eukaryota</taxon>
        <taxon>Fungi</taxon>
        <taxon>Fungi incertae sedis</taxon>
        <taxon>Mucoromycota</taxon>
        <taxon>Mortierellomycotina</taxon>
        <taxon>Mortierellomycetes</taxon>
        <taxon>Mortierellales</taxon>
        <taxon>Mortierellaceae</taxon>
        <taxon>Linnemannia</taxon>
    </lineage>
</organism>
<protein>
    <submittedName>
        <fullName evidence="1">Uncharacterized protein</fullName>
    </submittedName>
</protein>
<dbReference type="EMBL" id="JAAAIM010000233">
    <property type="protein sequence ID" value="KAG0291607.1"/>
    <property type="molecule type" value="Genomic_DNA"/>
</dbReference>
<keyword evidence="2" id="KW-1185">Reference proteome</keyword>
<comment type="caution">
    <text evidence="1">The sequence shown here is derived from an EMBL/GenBank/DDBJ whole genome shotgun (WGS) entry which is preliminary data.</text>
</comment>
<evidence type="ECO:0000313" key="1">
    <source>
        <dbReference type="EMBL" id="KAG0291607.1"/>
    </source>
</evidence>
<accession>A0ABQ7K788</accession>